<keyword evidence="2" id="KW-0812">Transmembrane</keyword>
<dbReference type="AlphaFoldDB" id="A0AAV5HKQ7"/>
<comment type="caution">
    <text evidence="3">The sequence shown here is derived from an EMBL/GenBank/DDBJ whole genome shotgun (WGS) entry which is preliminary data.</text>
</comment>
<feature type="region of interest" description="Disordered" evidence="1">
    <location>
        <begin position="105"/>
        <end position="132"/>
    </location>
</feature>
<evidence type="ECO:0000313" key="3">
    <source>
        <dbReference type="EMBL" id="GKU85555.1"/>
    </source>
</evidence>
<dbReference type="InterPro" id="IPR037804">
    <property type="entry name" value="SGF73"/>
</dbReference>
<evidence type="ECO:0000313" key="4">
    <source>
        <dbReference type="Proteomes" id="UP001054252"/>
    </source>
</evidence>
<dbReference type="PANTHER" id="PTHR47805">
    <property type="entry name" value="SAGA-ASSOCIATED FACTOR 73"/>
    <property type="match status" value="1"/>
</dbReference>
<dbReference type="PANTHER" id="PTHR47805:SF1">
    <property type="entry name" value="SAGA-ASSOCIATED FACTOR 73"/>
    <property type="match status" value="1"/>
</dbReference>
<evidence type="ECO:0008006" key="5">
    <source>
        <dbReference type="Google" id="ProtNLM"/>
    </source>
</evidence>
<keyword evidence="2" id="KW-0472">Membrane</keyword>
<sequence length="453" mass="49768">MVCSIGNGRMAVMARLIEAGKLSQRKAGEIGQHKLAVQHIYRELREANEPNLLDEEDMHIFGLKPMVDPLHLVCCNACKKPIKASQYAAHAELCSSLRTTEESALEIDGGLGRRKPPRKERKKPAAYTNQPTPGLEQERYELINIDDSTASKSHENGKISYSFSMDSKRNSSIVGKESMMDNLRANHESRDHSASVVLPSAKRSKLMADECIPALDVPENASGLTRIQNTQDIYACKASYFLLGFYLAMAVNMIGLLVYLVDWLESTKGSSGRRISGSKILNDIHENCGQVHKHFLQTKSVPVPLATKIYYSQRSSRLRLAISHQYHDAWTNELSSGGQASQRNMMLSKTSSQASSLEQGSDLLIKEKGPSAQKPDQTLAQSSEVCLSDPGKPPSSNSLNQLPLENVPRSQAASVGFTKSRYITNAYNFSGNSGSLLTVSIIVLSLNSFTCAM</sequence>
<dbReference type="EMBL" id="BPVZ01000001">
    <property type="protein sequence ID" value="GKU85555.1"/>
    <property type="molecule type" value="Genomic_DNA"/>
</dbReference>
<keyword evidence="2" id="KW-1133">Transmembrane helix</keyword>
<feature type="compositionally biased region" description="Polar residues" evidence="1">
    <location>
        <begin position="374"/>
        <end position="385"/>
    </location>
</feature>
<protein>
    <recommendedName>
        <fullName evidence="5">SAGA-associated factor 11</fullName>
    </recommendedName>
</protein>
<dbReference type="Proteomes" id="UP001054252">
    <property type="component" value="Unassembled WGS sequence"/>
</dbReference>
<feature type="compositionally biased region" description="Polar residues" evidence="1">
    <location>
        <begin position="394"/>
        <end position="405"/>
    </location>
</feature>
<feature type="region of interest" description="Disordered" evidence="1">
    <location>
        <begin position="368"/>
        <end position="405"/>
    </location>
</feature>
<proteinExistence type="predicted"/>
<reference evidence="3 4" key="1">
    <citation type="journal article" date="2021" name="Commun. Biol.">
        <title>The genome of Shorea leprosula (Dipterocarpaceae) highlights the ecological relevance of drought in aseasonal tropical rainforests.</title>
        <authorList>
            <person name="Ng K.K.S."/>
            <person name="Kobayashi M.J."/>
            <person name="Fawcett J.A."/>
            <person name="Hatakeyama M."/>
            <person name="Paape T."/>
            <person name="Ng C.H."/>
            <person name="Ang C.C."/>
            <person name="Tnah L.H."/>
            <person name="Lee C.T."/>
            <person name="Nishiyama T."/>
            <person name="Sese J."/>
            <person name="O'Brien M.J."/>
            <person name="Copetti D."/>
            <person name="Mohd Noor M.I."/>
            <person name="Ong R.C."/>
            <person name="Putra M."/>
            <person name="Sireger I.Z."/>
            <person name="Indrioko S."/>
            <person name="Kosugi Y."/>
            <person name="Izuno A."/>
            <person name="Isagi Y."/>
            <person name="Lee S.L."/>
            <person name="Shimizu K.K."/>
        </authorList>
    </citation>
    <scope>NUCLEOTIDE SEQUENCE [LARGE SCALE GENOMIC DNA]</scope>
    <source>
        <strain evidence="3">214</strain>
    </source>
</reference>
<feature type="transmembrane region" description="Helical" evidence="2">
    <location>
        <begin position="240"/>
        <end position="264"/>
    </location>
</feature>
<organism evidence="3 4">
    <name type="scientific">Rubroshorea leprosula</name>
    <dbReference type="NCBI Taxonomy" id="152421"/>
    <lineage>
        <taxon>Eukaryota</taxon>
        <taxon>Viridiplantae</taxon>
        <taxon>Streptophyta</taxon>
        <taxon>Embryophyta</taxon>
        <taxon>Tracheophyta</taxon>
        <taxon>Spermatophyta</taxon>
        <taxon>Magnoliopsida</taxon>
        <taxon>eudicotyledons</taxon>
        <taxon>Gunneridae</taxon>
        <taxon>Pentapetalae</taxon>
        <taxon>rosids</taxon>
        <taxon>malvids</taxon>
        <taxon>Malvales</taxon>
        <taxon>Dipterocarpaceae</taxon>
        <taxon>Rubroshorea</taxon>
    </lineage>
</organism>
<accession>A0AAV5HKQ7</accession>
<feature type="compositionally biased region" description="Basic residues" evidence="1">
    <location>
        <begin position="112"/>
        <end position="124"/>
    </location>
</feature>
<keyword evidence="4" id="KW-1185">Reference proteome</keyword>
<evidence type="ECO:0000256" key="1">
    <source>
        <dbReference type="SAM" id="MobiDB-lite"/>
    </source>
</evidence>
<name>A0AAV5HKQ7_9ROSI</name>
<evidence type="ECO:0000256" key="2">
    <source>
        <dbReference type="SAM" id="Phobius"/>
    </source>
</evidence>
<gene>
    <name evidence="3" type="ORF">SLEP1_g217</name>
</gene>
<dbReference type="GO" id="GO:0000124">
    <property type="term" value="C:SAGA complex"/>
    <property type="evidence" value="ECO:0007669"/>
    <property type="project" value="InterPro"/>
</dbReference>